<evidence type="ECO:0000256" key="4">
    <source>
        <dbReference type="ARBA" id="ARBA00022989"/>
    </source>
</evidence>
<keyword evidence="2" id="KW-1003">Cell membrane</keyword>
<feature type="domain" description="ABC3 transporter permease C-terminal" evidence="8">
    <location>
        <begin position="715"/>
        <end position="834"/>
    </location>
</feature>
<feature type="transmembrane region" description="Helical" evidence="7">
    <location>
        <begin position="20"/>
        <end position="47"/>
    </location>
</feature>
<evidence type="ECO:0000256" key="1">
    <source>
        <dbReference type="ARBA" id="ARBA00004651"/>
    </source>
</evidence>
<dbReference type="RefSeq" id="WP_117141627.1">
    <property type="nucleotide sequence ID" value="NZ_QIML01000002.1"/>
</dbReference>
<keyword evidence="10" id="KW-1185">Reference proteome</keyword>
<dbReference type="EMBL" id="QQRQ01000002">
    <property type="protein sequence ID" value="RFT07465.1"/>
    <property type="molecule type" value="Genomic_DNA"/>
</dbReference>
<comment type="caution">
    <text evidence="9">The sequence shown here is derived from an EMBL/GenBank/DDBJ whole genome shotgun (WGS) entry which is preliminary data.</text>
</comment>
<gene>
    <name evidence="9" type="ORF">DV520_02125</name>
</gene>
<reference evidence="9 10" key="1">
    <citation type="submission" date="2018-07" db="EMBL/GenBank/DDBJ databases">
        <title>GABA Modulating Bacteria of the Human Gut Microbiota.</title>
        <authorList>
            <person name="Strandwitz P."/>
            <person name="Kim K.H."/>
            <person name="Terekhova D."/>
            <person name="Liu J.K."/>
            <person name="Sharma A."/>
            <person name="Levering J."/>
            <person name="Mcdonald D."/>
            <person name="Dietrich D."/>
            <person name="Ramadhar T.R."/>
            <person name="Lekbua A."/>
            <person name="Mroue N."/>
            <person name="Liston C."/>
            <person name="Stewart E.J."/>
            <person name="Dubin M.J."/>
            <person name="Zengler K."/>
            <person name="Knight R."/>
            <person name="Gilbert J.A."/>
            <person name="Clardy J."/>
            <person name="Lewis K."/>
        </authorList>
    </citation>
    <scope>NUCLEOTIDE SEQUENCE [LARGE SCALE GENOMIC DNA]</scope>
    <source>
        <strain evidence="9 10">KLE1738</strain>
    </source>
</reference>
<evidence type="ECO:0000256" key="5">
    <source>
        <dbReference type="ARBA" id="ARBA00023136"/>
    </source>
</evidence>
<evidence type="ECO:0000313" key="10">
    <source>
        <dbReference type="Proteomes" id="UP000260649"/>
    </source>
</evidence>
<name>A0A3E2B639_9FIRM</name>
<feature type="transmembrane region" description="Helical" evidence="7">
    <location>
        <begin position="445"/>
        <end position="465"/>
    </location>
</feature>
<dbReference type="PANTHER" id="PTHR30572">
    <property type="entry name" value="MEMBRANE COMPONENT OF TRANSPORTER-RELATED"/>
    <property type="match status" value="1"/>
</dbReference>
<dbReference type="InterPro" id="IPR003838">
    <property type="entry name" value="ABC3_permease_C"/>
</dbReference>
<sequence>MNVFHHVALQSLKRSPARTLVTIVGIALAAALMTVVAAFGTSLLHFLVISAENKYGDWHVSFDAVDTAFVQAQAQDPQVAHTAVLENLGYATLEGVQSPEKPYLFLAGLPAASWDTLPIRLLSGRLPENDGEVLVPSHLAVKGGVSLSVGDTLTLSVGSRQAGGISLSQADPYRPGEETLVSTTEKTYTVVGTCERPTLEPHDAPGYTLLTTAAPPGQATSLRLFVTLYHPRQAQDYAAHTGYSGQALYNEPVLRFLGASESPVFQTLLVSVCGSLLAIVMVGAFFLIYNSFQISLSKRMQQFGLLASVGATEKQLRSSVRFEGLCLSAVGIPLGILAGIGGTGLLLPVVSQKFSAILHSSAPLTLSLSLPALAAAAAICLATVLFSAALPARKALSKPIMVWLRQTEEIKEDAKALNAAPLLQRLYGLEGMLAHKNFRRNRKRYRSVVLSLTLSIVLFVAGTTFSTTLKRLADQYTVDFDYDLCLSTQAIPEDGLHTLYPRLSAAAGVTESFYQAVSTFSCPVAGRDLSAAYRAATGTAQEETLPLTLEVQFIEDSLYHAFLAQLTPAQAEQMTQQDSMLVVAKGKFQSTGTIDLFSASTLPLSLSTASGSRTIQAVFVDTYPEDPLPTQTAQSAPYVLLAVAPYQQKAQFDLLDAPTSLGLTFRSATPAQTVSELEAILQEAGFAGQYTMYNLYEAAAQFQDATFVVDVFTYVFVLLLFLIAAANVFNTISTNIKLRRRELAMLRSVGMAEGEFHRMLRFECLFYGGRTLLFGLPLATLFAWLIQRGLASSEQLEHFPFLFPWASLLLSAVGVFALVFLTTWYAARQLKQENILDALRDEMT</sequence>
<feature type="transmembrane region" description="Helical" evidence="7">
    <location>
        <begin position="764"/>
        <end position="786"/>
    </location>
</feature>
<feature type="domain" description="ABC3 transporter permease C-terminal" evidence="8">
    <location>
        <begin position="275"/>
        <end position="399"/>
    </location>
</feature>
<dbReference type="PANTHER" id="PTHR30572:SF4">
    <property type="entry name" value="ABC TRANSPORTER PERMEASE YTRF"/>
    <property type="match status" value="1"/>
</dbReference>
<feature type="transmembrane region" description="Helical" evidence="7">
    <location>
        <begin position="370"/>
        <end position="392"/>
    </location>
</feature>
<keyword evidence="3 7" id="KW-0812">Transmembrane</keyword>
<comment type="subcellular location">
    <subcellularLocation>
        <location evidence="1">Cell membrane</location>
        <topology evidence="1">Multi-pass membrane protein</topology>
    </subcellularLocation>
</comment>
<proteinExistence type="inferred from homology"/>
<dbReference type="Pfam" id="PF02687">
    <property type="entry name" value="FtsX"/>
    <property type="match status" value="2"/>
</dbReference>
<dbReference type="AlphaFoldDB" id="A0A3E2B639"/>
<evidence type="ECO:0000256" key="6">
    <source>
        <dbReference type="ARBA" id="ARBA00038076"/>
    </source>
</evidence>
<dbReference type="InterPro" id="IPR050250">
    <property type="entry name" value="Macrolide_Exporter_MacB"/>
</dbReference>
<dbReference type="GO" id="GO:0005886">
    <property type="term" value="C:plasma membrane"/>
    <property type="evidence" value="ECO:0007669"/>
    <property type="project" value="UniProtKB-SubCell"/>
</dbReference>
<evidence type="ECO:0000313" key="9">
    <source>
        <dbReference type="EMBL" id="RFT07465.1"/>
    </source>
</evidence>
<keyword evidence="4 7" id="KW-1133">Transmembrane helix</keyword>
<dbReference type="OrthoDB" id="9793166at2"/>
<evidence type="ECO:0000256" key="3">
    <source>
        <dbReference type="ARBA" id="ARBA00022692"/>
    </source>
</evidence>
<organism evidence="9 10">
    <name type="scientific">Evtepia gabavorous</name>
    <dbReference type="NCBI Taxonomy" id="2211183"/>
    <lineage>
        <taxon>Bacteria</taxon>
        <taxon>Bacillati</taxon>
        <taxon>Bacillota</taxon>
        <taxon>Clostridia</taxon>
        <taxon>Eubacteriales</taxon>
        <taxon>Evtepia</taxon>
    </lineage>
</organism>
<protein>
    <submittedName>
        <fullName evidence="9">ABC transporter permease</fullName>
    </submittedName>
</protein>
<dbReference type="GeneID" id="97994534"/>
<keyword evidence="5 7" id="KW-0472">Membrane</keyword>
<feature type="transmembrane region" description="Helical" evidence="7">
    <location>
        <begin position="268"/>
        <end position="289"/>
    </location>
</feature>
<evidence type="ECO:0000259" key="8">
    <source>
        <dbReference type="Pfam" id="PF02687"/>
    </source>
</evidence>
<dbReference type="Proteomes" id="UP000260649">
    <property type="component" value="Unassembled WGS sequence"/>
</dbReference>
<evidence type="ECO:0000256" key="7">
    <source>
        <dbReference type="SAM" id="Phobius"/>
    </source>
</evidence>
<feature type="transmembrane region" description="Helical" evidence="7">
    <location>
        <begin position="324"/>
        <end position="350"/>
    </location>
</feature>
<comment type="similarity">
    <text evidence="6">Belongs to the ABC-4 integral membrane protein family.</text>
</comment>
<accession>A0A3E2B639</accession>
<feature type="transmembrane region" description="Helical" evidence="7">
    <location>
        <begin position="806"/>
        <end position="827"/>
    </location>
</feature>
<dbReference type="GO" id="GO:0022857">
    <property type="term" value="F:transmembrane transporter activity"/>
    <property type="evidence" value="ECO:0007669"/>
    <property type="project" value="TreeGrafter"/>
</dbReference>
<feature type="transmembrane region" description="Helical" evidence="7">
    <location>
        <begin position="711"/>
        <end position="732"/>
    </location>
</feature>
<evidence type="ECO:0000256" key="2">
    <source>
        <dbReference type="ARBA" id="ARBA00022475"/>
    </source>
</evidence>